<comment type="caution">
    <text evidence="1">The sequence shown here is derived from an EMBL/GenBank/DDBJ whole genome shotgun (WGS) entry which is preliminary data.</text>
</comment>
<dbReference type="HOGENOM" id="CLU_801344_0_0_11"/>
<evidence type="ECO:0000313" key="2">
    <source>
        <dbReference type="Proteomes" id="UP000016498"/>
    </source>
</evidence>
<dbReference type="AlphaFoldDB" id="U1RG90"/>
<accession>U1RG90</accession>
<evidence type="ECO:0000313" key="1">
    <source>
        <dbReference type="EMBL" id="ERH18673.1"/>
    </source>
</evidence>
<reference evidence="1 2" key="1">
    <citation type="submission" date="2013-06" db="EMBL/GenBank/DDBJ databases">
        <authorList>
            <person name="Weinstock G."/>
            <person name="Sodergren E."/>
            <person name="Lobos E.A."/>
            <person name="Fulton L."/>
            <person name="Fulton R."/>
            <person name="Courtney L."/>
            <person name="Fronick C."/>
            <person name="O'Laughlin M."/>
            <person name="Godfrey J."/>
            <person name="Wilson R.M."/>
            <person name="Miner T."/>
            <person name="Farmer C."/>
            <person name="Delehaunty K."/>
            <person name="Cordes M."/>
            <person name="Minx P."/>
            <person name="Tomlinson C."/>
            <person name="Chen J."/>
            <person name="Wollam A."/>
            <person name="Pepin K.H."/>
            <person name="Bhonagiri V."/>
            <person name="Zhang X."/>
            <person name="Warren W."/>
            <person name="Mitreva M."/>
            <person name="Mardis E.R."/>
            <person name="Wilson R.K."/>
        </authorList>
    </citation>
    <scope>NUCLEOTIDE SEQUENCE [LARGE SCALE GENOMIC DNA]</scope>
    <source>
        <strain evidence="1 2">F0510</strain>
    </source>
</reference>
<protein>
    <recommendedName>
        <fullName evidence="3">DUF3039 domain-containing protein</fullName>
    </recommendedName>
</protein>
<dbReference type="Pfam" id="PF11238">
    <property type="entry name" value="DUF3039"/>
    <property type="match status" value="1"/>
</dbReference>
<name>U1RG90_9ACTO</name>
<dbReference type="EMBL" id="AWSD01000161">
    <property type="protein sequence ID" value="ERH18673.1"/>
    <property type="molecule type" value="Genomic_DNA"/>
</dbReference>
<dbReference type="Proteomes" id="UP000016498">
    <property type="component" value="Unassembled WGS sequence"/>
</dbReference>
<organism evidence="1 2">
    <name type="scientific">Actinomyces johnsonii F0510</name>
    <dbReference type="NCBI Taxonomy" id="1227262"/>
    <lineage>
        <taxon>Bacteria</taxon>
        <taxon>Bacillati</taxon>
        <taxon>Actinomycetota</taxon>
        <taxon>Actinomycetes</taxon>
        <taxon>Actinomycetales</taxon>
        <taxon>Actinomycetaceae</taxon>
        <taxon>Actinomyces</taxon>
    </lineage>
</organism>
<sequence length="345" mass="38311">MRRVRPTVRVLKLLPPSTFRDPEQQELMRRKKFEELELDALNHPLVEDANRRVVEEKNATRHETASSAAGRPVWEVRSHTGAAWRGAVVLDERGDPWLVHADRHNKFHQTAARVLVSSSSENWMPRSIDFKLRKRQEAREAHLRWEASVYEDLVSGVAGVLGSAEARMSVDLPTSGEDRAATATVSIEVDPVVVDDAGAVEHDALLQVIISFAQPEIDGLRRVIARAIALMQPDQSRIGAPAYFPGGQSICYDMQVSYSRIISLVASSDIREEADVALRQCLTPTELHYARAVYIAEGAVQGKAVRAVCGAWFVPSCDEGLPVCSLCDERHPIAQRVLDLLRSLS</sequence>
<dbReference type="InterPro" id="IPR021400">
    <property type="entry name" value="DUF3039"/>
</dbReference>
<gene>
    <name evidence="1" type="ORF">HMPREF1549_01638</name>
</gene>
<evidence type="ECO:0008006" key="3">
    <source>
        <dbReference type="Google" id="ProtNLM"/>
    </source>
</evidence>
<proteinExistence type="predicted"/>